<dbReference type="SUPFAM" id="SSF56281">
    <property type="entry name" value="Metallo-hydrolase/oxidoreductase"/>
    <property type="match status" value="1"/>
</dbReference>
<reference evidence="2 3" key="1">
    <citation type="submission" date="2019-08" db="EMBL/GenBank/DDBJ databases">
        <title>In-depth cultivation of the pig gut microbiome towards novel bacterial diversity and tailored functional studies.</title>
        <authorList>
            <person name="Wylensek D."/>
            <person name="Hitch T.C.A."/>
            <person name="Clavel T."/>
        </authorList>
    </citation>
    <scope>NUCLEOTIDE SEQUENCE [LARGE SCALE GENOMIC DNA]</scope>
    <source>
        <strain evidence="2 3">CA-Schmier-601-WT-1</strain>
    </source>
</reference>
<accession>A0A6N7XK03</accession>
<comment type="caution">
    <text evidence="2">The sequence shown here is derived from an EMBL/GenBank/DDBJ whole genome shotgun (WGS) entry which is preliminary data.</text>
</comment>
<dbReference type="InterPro" id="IPR036866">
    <property type="entry name" value="RibonucZ/Hydroxyglut_hydro"/>
</dbReference>
<sequence length="275" mass="28909">MTPLMHLYVLASGSAGNAAVIDGPDGAILIDCGISRKELGRRAADAGANLDRVQAVFVTHEHGDHVRGIPVLASHTECPFYATAGTAGGGKALLDVPFTLVSHDDEVDVGGMHVTLFPTSHDVADPFGMRVEVRDDGGATLDAIGWCTDTGFLTAEALGALRDVRILGIESNHDVEMLRNGPYPAFLRRRVGGEAGHLSNEQCADALSLLVGDDTETVVALHLSEKNNRPSVCMRTLAGALGASLLDGEDGPEARTEDGAISLCCAHQDRPVVIW</sequence>
<dbReference type="AlphaFoldDB" id="A0A6N7XK03"/>
<dbReference type="InterPro" id="IPR001279">
    <property type="entry name" value="Metallo-B-lactamas"/>
</dbReference>
<name>A0A6N7XK03_9ACTN</name>
<proteinExistence type="predicted"/>
<dbReference type="PANTHER" id="PTHR47619">
    <property type="entry name" value="METALLO-HYDROLASE YYCJ-RELATED"/>
    <property type="match status" value="1"/>
</dbReference>
<dbReference type="InterPro" id="IPR052533">
    <property type="entry name" value="WalJ/YycJ-like"/>
</dbReference>
<protein>
    <submittedName>
        <fullName evidence="2">MBL fold metallo-hydrolase</fullName>
    </submittedName>
</protein>
<dbReference type="Proteomes" id="UP000469325">
    <property type="component" value="Unassembled WGS sequence"/>
</dbReference>
<evidence type="ECO:0000259" key="1">
    <source>
        <dbReference type="SMART" id="SM00849"/>
    </source>
</evidence>
<dbReference type="EMBL" id="VUNC01000001">
    <property type="protein sequence ID" value="MST71548.1"/>
    <property type="molecule type" value="Genomic_DNA"/>
</dbReference>
<feature type="domain" description="Metallo-beta-lactamase" evidence="1">
    <location>
        <begin position="15"/>
        <end position="197"/>
    </location>
</feature>
<keyword evidence="3" id="KW-1185">Reference proteome</keyword>
<dbReference type="GO" id="GO:0016787">
    <property type="term" value="F:hydrolase activity"/>
    <property type="evidence" value="ECO:0007669"/>
    <property type="project" value="UniProtKB-KW"/>
</dbReference>
<gene>
    <name evidence="2" type="ORF">FYJ68_00190</name>
</gene>
<evidence type="ECO:0000313" key="2">
    <source>
        <dbReference type="EMBL" id="MST71548.1"/>
    </source>
</evidence>
<dbReference type="Gene3D" id="3.60.15.10">
    <property type="entry name" value="Ribonuclease Z/Hydroxyacylglutathione hydrolase-like"/>
    <property type="match status" value="1"/>
</dbReference>
<organism evidence="2 3">
    <name type="scientific">Olsenella porci</name>
    <dbReference type="NCBI Taxonomy" id="2652279"/>
    <lineage>
        <taxon>Bacteria</taxon>
        <taxon>Bacillati</taxon>
        <taxon>Actinomycetota</taxon>
        <taxon>Coriobacteriia</taxon>
        <taxon>Coriobacteriales</taxon>
        <taxon>Atopobiaceae</taxon>
        <taxon>Olsenella</taxon>
    </lineage>
</organism>
<dbReference type="SMART" id="SM00849">
    <property type="entry name" value="Lactamase_B"/>
    <property type="match status" value="1"/>
</dbReference>
<evidence type="ECO:0000313" key="3">
    <source>
        <dbReference type="Proteomes" id="UP000469325"/>
    </source>
</evidence>
<dbReference type="PANTHER" id="PTHR47619:SF1">
    <property type="entry name" value="EXODEOXYRIBONUCLEASE WALJ"/>
    <property type="match status" value="1"/>
</dbReference>
<keyword evidence="2" id="KW-0378">Hydrolase</keyword>
<dbReference type="Pfam" id="PF12706">
    <property type="entry name" value="Lactamase_B_2"/>
    <property type="match status" value="1"/>
</dbReference>
<dbReference type="RefSeq" id="WP_154433320.1">
    <property type="nucleotide sequence ID" value="NZ_VUNC01000001.1"/>
</dbReference>